<keyword evidence="10" id="KW-1185">Reference proteome</keyword>
<dbReference type="InterPro" id="IPR036938">
    <property type="entry name" value="PAP2/HPO_sf"/>
</dbReference>
<organism evidence="9 10">
    <name type="scientific">Zootermopsis nevadensis</name>
    <name type="common">Dampwood termite</name>
    <dbReference type="NCBI Taxonomy" id="136037"/>
    <lineage>
        <taxon>Eukaryota</taxon>
        <taxon>Metazoa</taxon>
        <taxon>Ecdysozoa</taxon>
        <taxon>Arthropoda</taxon>
        <taxon>Hexapoda</taxon>
        <taxon>Insecta</taxon>
        <taxon>Pterygota</taxon>
        <taxon>Neoptera</taxon>
        <taxon>Polyneoptera</taxon>
        <taxon>Dictyoptera</taxon>
        <taxon>Blattodea</taxon>
        <taxon>Blattoidea</taxon>
        <taxon>Termitoidae</taxon>
        <taxon>Termopsidae</taxon>
        <taxon>Zootermopsis</taxon>
    </lineage>
</organism>
<dbReference type="PANTHER" id="PTHR10165:SF103">
    <property type="entry name" value="PHOSPHOLIPID PHOSPHATASE HOMOLOG 1.2 HOMOLOG"/>
    <property type="match status" value="1"/>
</dbReference>
<dbReference type="GO" id="GO:0046839">
    <property type="term" value="P:phospholipid dephosphorylation"/>
    <property type="evidence" value="ECO:0007669"/>
    <property type="project" value="TreeGrafter"/>
</dbReference>
<dbReference type="Pfam" id="PF01569">
    <property type="entry name" value="PAP2"/>
    <property type="match status" value="1"/>
</dbReference>
<dbReference type="CDD" id="cd03384">
    <property type="entry name" value="PAP2_wunen"/>
    <property type="match status" value="1"/>
</dbReference>
<dbReference type="InterPro" id="IPR000326">
    <property type="entry name" value="PAP2/HPO"/>
</dbReference>
<evidence type="ECO:0000259" key="8">
    <source>
        <dbReference type="SMART" id="SM00014"/>
    </source>
</evidence>
<evidence type="ECO:0000313" key="9">
    <source>
        <dbReference type="EMBL" id="KDR17784.1"/>
    </source>
</evidence>
<protein>
    <submittedName>
        <fullName evidence="9">Lipid phosphate phosphohydrolase 3</fullName>
    </submittedName>
</protein>
<evidence type="ECO:0000256" key="2">
    <source>
        <dbReference type="ARBA" id="ARBA00008816"/>
    </source>
</evidence>
<evidence type="ECO:0000256" key="1">
    <source>
        <dbReference type="ARBA" id="ARBA00004141"/>
    </source>
</evidence>
<dbReference type="GO" id="GO:0008195">
    <property type="term" value="F:phosphatidate phosphatase activity"/>
    <property type="evidence" value="ECO:0007669"/>
    <property type="project" value="TreeGrafter"/>
</dbReference>
<evidence type="ECO:0000256" key="7">
    <source>
        <dbReference type="SAM" id="Phobius"/>
    </source>
</evidence>
<dbReference type="GO" id="GO:0005886">
    <property type="term" value="C:plasma membrane"/>
    <property type="evidence" value="ECO:0007669"/>
    <property type="project" value="TreeGrafter"/>
</dbReference>
<feature type="transmembrane region" description="Helical" evidence="7">
    <location>
        <begin position="182"/>
        <end position="202"/>
    </location>
</feature>
<dbReference type="eggNOG" id="KOG3030">
    <property type="taxonomic scope" value="Eukaryota"/>
</dbReference>
<comment type="similarity">
    <text evidence="2">Belongs to the PA-phosphatase related phosphoesterase family.</text>
</comment>
<dbReference type="Proteomes" id="UP000027135">
    <property type="component" value="Unassembled WGS sequence"/>
</dbReference>
<keyword evidence="9" id="KW-0378">Hydrolase</keyword>
<evidence type="ECO:0000256" key="5">
    <source>
        <dbReference type="ARBA" id="ARBA00023136"/>
    </source>
</evidence>
<keyword evidence="4 7" id="KW-1133">Transmembrane helix</keyword>
<feature type="transmembrane region" description="Helical" evidence="7">
    <location>
        <begin position="78"/>
        <end position="102"/>
    </location>
</feature>
<dbReference type="GO" id="GO:0006644">
    <property type="term" value="P:phospholipid metabolic process"/>
    <property type="evidence" value="ECO:0007669"/>
    <property type="project" value="InterPro"/>
</dbReference>
<dbReference type="OMA" id="DKARTCN"/>
<feature type="compositionally biased region" description="Basic and acidic residues" evidence="6">
    <location>
        <begin position="246"/>
        <end position="255"/>
    </location>
</feature>
<sequence length="296" mass="33712">MIEYGLIPTIQTGFYCDDPKISYKFRGDTISITILLTFTFLAPLLGFWVIESCCYSVDDRGLSKSARQRSLTGAKQALYWYWQFFIGLVMVFVITEVAKVLVGEHRPHFLDTCRPDLVSNCTKTSNYIPSDYKCTNTDISAWLVRDSNKSFPSGHASLSTYTAVFMIWFIQRRVPKNITFALVPWLHCLCLMWAMICSFTRITDHRHHWWDVLAGFVMGAIMATFTVKSYCRGFFSHSCQSTAQTNKHDGLKENGHIGTSNGGNRHLSVRHLLSSTSSYTSSITPEDRELREVAMT</sequence>
<feature type="transmembrane region" description="Helical" evidence="7">
    <location>
        <begin position="208"/>
        <end position="227"/>
    </location>
</feature>
<dbReference type="AlphaFoldDB" id="A0A067R3Z5"/>
<feature type="transmembrane region" description="Helical" evidence="7">
    <location>
        <begin position="151"/>
        <end position="170"/>
    </location>
</feature>
<dbReference type="STRING" id="136037.A0A067R3Z5"/>
<dbReference type="SMART" id="SM00014">
    <property type="entry name" value="acidPPc"/>
    <property type="match status" value="1"/>
</dbReference>
<feature type="transmembrane region" description="Helical" evidence="7">
    <location>
        <begin position="30"/>
        <end position="57"/>
    </location>
</feature>
<dbReference type="Gene3D" id="1.20.144.10">
    <property type="entry name" value="Phosphatidic acid phosphatase type 2/haloperoxidase"/>
    <property type="match status" value="1"/>
</dbReference>
<dbReference type="InParanoid" id="A0A067R3Z5"/>
<dbReference type="SUPFAM" id="SSF48317">
    <property type="entry name" value="Acid phosphatase/Vanadium-dependent haloperoxidase"/>
    <property type="match status" value="1"/>
</dbReference>
<feature type="domain" description="Phosphatidic acid phosphatase type 2/haloperoxidase" evidence="8">
    <location>
        <begin position="79"/>
        <end position="227"/>
    </location>
</feature>
<evidence type="ECO:0000256" key="6">
    <source>
        <dbReference type="SAM" id="MobiDB-lite"/>
    </source>
</evidence>
<evidence type="ECO:0000313" key="10">
    <source>
        <dbReference type="Proteomes" id="UP000027135"/>
    </source>
</evidence>
<keyword evidence="3 7" id="KW-0812">Transmembrane</keyword>
<feature type="region of interest" description="Disordered" evidence="6">
    <location>
        <begin position="246"/>
        <end position="265"/>
    </location>
</feature>
<dbReference type="GO" id="GO:0007165">
    <property type="term" value="P:signal transduction"/>
    <property type="evidence" value="ECO:0007669"/>
    <property type="project" value="TreeGrafter"/>
</dbReference>
<gene>
    <name evidence="9" type="ORF">L798_08127</name>
</gene>
<dbReference type="EMBL" id="KK852718">
    <property type="protein sequence ID" value="KDR17784.1"/>
    <property type="molecule type" value="Genomic_DNA"/>
</dbReference>
<dbReference type="InterPro" id="IPR043216">
    <property type="entry name" value="PAP-like"/>
</dbReference>
<keyword evidence="5 7" id="KW-0472">Membrane</keyword>
<comment type="subcellular location">
    <subcellularLocation>
        <location evidence="1">Membrane</location>
        <topology evidence="1">Multi-pass membrane protein</topology>
    </subcellularLocation>
</comment>
<reference evidence="9 10" key="1">
    <citation type="journal article" date="2014" name="Nat. Commun.">
        <title>Molecular traces of alternative social organization in a termite genome.</title>
        <authorList>
            <person name="Terrapon N."/>
            <person name="Li C."/>
            <person name="Robertson H.M."/>
            <person name="Ji L."/>
            <person name="Meng X."/>
            <person name="Booth W."/>
            <person name="Chen Z."/>
            <person name="Childers C.P."/>
            <person name="Glastad K.M."/>
            <person name="Gokhale K."/>
            <person name="Gowin J."/>
            <person name="Gronenberg W."/>
            <person name="Hermansen R.A."/>
            <person name="Hu H."/>
            <person name="Hunt B.G."/>
            <person name="Huylmans A.K."/>
            <person name="Khalil S.M."/>
            <person name="Mitchell R.D."/>
            <person name="Munoz-Torres M.C."/>
            <person name="Mustard J.A."/>
            <person name="Pan H."/>
            <person name="Reese J.T."/>
            <person name="Scharf M.E."/>
            <person name="Sun F."/>
            <person name="Vogel H."/>
            <person name="Xiao J."/>
            <person name="Yang W."/>
            <person name="Yang Z."/>
            <person name="Yang Z."/>
            <person name="Zhou J."/>
            <person name="Zhu J."/>
            <person name="Brent C.S."/>
            <person name="Elsik C.G."/>
            <person name="Goodisman M.A."/>
            <person name="Liberles D.A."/>
            <person name="Roe R.M."/>
            <person name="Vargo E.L."/>
            <person name="Vilcinskas A."/>
            <person name="Wang J."/>
            <person name="Bornberg-Bauer E."/>
            <person name="Korb J."/>
            <person name="Zhang G."/>
            <person name="Liebig J."/>
        </authorList>
    </citation>
    <scope>NUCLEOTIDE SEQUENCE [LARGE SCALE GENOMIC DNA]</scope>
    <source>
        <tissue evidence="9">Whole organism</tissue>
    </source>
</reference>
<dbReference type="PANTHER" id="PTHR10165">
    <property type="entry name" value="LIPID PHOSPHATE PHOSPHATASE"/>
    <property type="match status" value="1"/>
</dbReference>
<evidence type="ECO:0000256" key="3">
    <source>
        <dbReference type="ARBA" id="ARBA00022692"/>
    </source>
</evidence>
<proteinExistence type="inferred from homology"/>
<name>A0A067R3Z5_ZOONE</name>
<evidence type="ECO:0000256" key="4">
    <source>
        <dbReference type="ARBA" id="ARBA00022989"/>
    </source>
</evidence>
<accession>A0A067R3Z5</accession>